<dbReference type="PANTHER" id="PTHR43320:SF3">
    <property type="entry name" value="CARBOHYDRATE KINASE PFKB DOMAIN-CONTAINING PROTEIN"/>
    <property type="match status" value="1"/>
</dbReference>
<feature type="domain" description="Carbohydrate kinase PfkB" evidence="4">
    <location>
        <begin position="47"/>
        <end position="317"/>
    </location>
</feature>
<dbReference type="InterPro" id="IPR052700">
    <property type="entry name" value="Carb_kinase_PfkB-like"/>
</dbReference>
<evidence type="ECO:0000256" key="3">
    <source>
        <dbReference type="ARBA" id="ARBA00022777"/>
    </source>
</evidence>
<protein>
    <submittedName>
        <fullName evidence="5">Sugar or nucleoside kinase, ribokinase family</fullName>
    </submittedName>
</protein>
<dbReference type="EMBL" id="LXYT01000001">
    <property type="protein sequence ID" value="OLY44547.1"/>
    <property type="molecule type" value="Genomic_DNA"/>
</dbReference>
<dbReference type="AlphaFoldDB" id="A0A1R0FC07"/>
<dbReference type="RefSeq" id="WP_075869665.1">
    <property type="nucleotide sequence ID" value="NZ_CAMLGN010000002.1"/>
</dbReference>
<gene>
    <name evidence="5" type="ORF">PEB0149_020170</name>
</gene>
<evidence type="ECO:0000313" key="6">
    <source>
        <dbReference type="Proteomes" id="UP000187344"/>
    </source>
</evidence>
<keyword evidence="3 5" id="KW-0418">Kinase</keyword>
<organism evidence="5 6">
    <name type="scientific">Bartonella apis</name>
    <dbReference type="NCBI Taxonomy" id="1686310"/>
    <lineage>
        <taxon>Bacteria</taxon>
        <taxon>Pseudomonadati</taxon>
        <taxon>Pseudomonadota</taxon>
        <taxon>Alphaproteobacteria</taxon>
        <taxon>Hyphomicrobiales</taxon>
        <taxon>Bartonellaceae</taxon>
        <taxon>Bartonella</taxon>
    </lineage>
</organism>
<comment type="caution">
    <text evidence="5">The sequence shown here is derived from an EMBL/GenBank/DDBJ whole genome shotgun (WGS) entry which is preliminary data.</text>
</comment>
<dbReference type="PANTHER" id="PTHR43320">
    <property type="entry name" value="SUGAR KINASE"/>
    <property type="match status" value="1"/>
</dbReference>
<keyword evidence="6" id="KW-1185">Reference proteome</keyword>
<evidence type="ECO:0000256" key="1">
    <source>
        <dbReference type="ARBA" id="ARBA00010688"/>
    </source>
</evidence>
<evidence type="ECO:0000313" key="5">
    <source>
        <dbReference type="EMBL" id="OLY44547.1"/>
    </source>
</evidence>
<sequence length="334" mass="35865">MAHYDVLAIGNAIVDVIARTDEDFLVNNGIIKGAMNLIDAKRAELLYSRMGQAVETSGGSASNTAAALANLGGKAAFMGKVAADHLGQVFAHDLRGQGVVYDTRPLQGGAPTARCMIFNTPDGERSMNTYLGACVEFGPEDVEATKVADSKVIYFEGYLWDPPRAKQAMRLAAKIAHENGNRMAITLSDSFCVDRYRDEFLELIRTGTVDIVFSNESELLSLYETSSFDMAITAIRNDVRGFACVTRNANGSIVTSREETFTAGIYPVEHVVDQTGAGDVYAAGFLYGYTNGMSFIDSARLGALCASAIIQQTGPRAQFSLRDFATQAGLIQAG</sequence>
<keyword evidence="2" id="KW-0808">Transferase</keyword>
<dbReference type="Proteomes" id="UP000187344">
    <property type="component" value="Unassembled WGS sequence"/>
</dbReference>
<name>A0A1R0FC07_9HYPH</name>
<dbReference type="OrthoDB" id="9813569at2"/>
<proteinExistence type="inferred from homology"/>
<dbReference type="InterPro" id="IPR011611">
    <property type="entry name" value="PfkB_dom"/>
</dbReference>
<evidence type="ECO:0000259" key="4">
    <source>
        <dbReference type="Pfam" id="PF00294"/>
    </source>
</evidence>
<dbReference type="GeneID" id="92990830"/>
<dbReference type="InterPro" id="IPR029056">
    <property type="entry name" value="Ribokinase-like"/>
</dbReference>
<dbReference type="GO" id="GO:0016301">
    <property type="term" value="F:kinase activity"/>
    <property type="evidence" value="ECO:0007669"/>
    <property type="project" value="UniProtKB-KW"/>
</dbReference>
<evidence type="ECO:0000256" key="2">
    <source>
        <dbReference type="ARBA" id="ARBA00022679"/>
    </source>
</evidence>
<comment type="similarity">
    <text evidence="1">Belongs to the carbohydrate kinase PfkB family.</text>
</comment>
<reference evidence="5 6" key="1">
    <citation type="submission" date="2016-12" db="EMBL/GenBank/DDBJ databases">
        <title>Comparative genomics of Bartonella apis.</title>
        <authorList>
            <person name="Engel P."/>
        </authorList>
    </citation>
    <scope>NUCLEOTIDE SEQUENCE [LARGE SCALE GENOMIC DNA]</scope>
    <source>
        <strain evidence="5 6">PEB0149</strain>
    </source>
</reference>
<dbReference type="CDD" id="cd01168">
    <property type="entry name" value="adenosine_kinase"/>
    <property type="match status" value="1"/>
</dbReference>
<accession>A0A1R0FC07</accession>
<dbReference type="Gene3D" id="3.40.1190.20">
    <property type="match status" value="1"/>
</dbReference>
<dbReference type="Pfam" id="PF00294">
    <property type="entry name" value="PfkB"/>
    <property type="match status" value="1"/>
</dbReference>
<dbReference type="SUPFAM" id="SSF53613">
    <property type="entry name" value="Ribokinase-like"/>
    <property type="match status" value="1"/>
</dbReference>